<evidence type="ECO:0000313" key="1">
    <source>
        <dbReference type="EMBL" id="KAJ9659620.1"/>
    </source>
</evidence>
<dbReference type="Proteomes" id="UP001172386">
    <property type="component" value="Unassembled WGS sequence"/>
</dbReference>
<name>A0ACC3AD58_9EURO</name>
<sequence length="351" mass="38976">MSAFTSTILITGGTTGLGYWAAYELARQCPDAKIIIASRSDKNHAADSLNKLLQKDRKPAAQSIQAQVVYLPLDLSSMADIRAFVGTHFSSNANPPIAKLLLNAGLQFYKGKEIRLTPDGIESTFAVNHVGHAFLFFLLKPYLAPTTRIVITASGTHDPAQKSGLPDPEYISAELLAHPTDKDGYEVNMRGLQRYATSKLTNVMFSYALERRLQTMRETPAPNSPNVNMTPKRNWTIATMDPGLMPGTSLGRDVGPVLFWVFVHVAPKLIWLMRWIVGPNVHTPQASGANLARLAMDTEPKVTESGKYFEGQRMIKSSVDSYDEVKQEDLWRWTVGFLAKDGKEKQLFETF</sequence>
<organism evidence="1 2">
    <name type="scientific">Neophaeococcomyces mojaviensis</name>
    <dbReference type="NCBI Taxonomy" id="3383035"/>
    <lineage>
        <taxon>Eukaryota</taxon>
        <taxon>Fungi</taxon>
        <taxon>Dikarya</taxon>
        <taxon>Ascomycota</taxon>
        <taxon>Pezizomycotina</taxon>
        <taxon>Eurotiomycetes</taxon>
        <taxon>Chaetothyriomycetidae</taxon>
        <taxon>Chaetothyriales</taxon>
        <taxon>Chaetothyriales incertae sedis</taxon>
        <taxon>Neophaeococcomyces</taxon>
    </lineage>
</organism>
<accession>A0ACC3AD58</accession>
<evidence type="ECO:0000313" key="2">
    <source>
        <dbReference type="Proteomes" id="UP001172386"/>
    </source>
</evidence>
<reference evidence="1" key="1">
    <citation type="submission" date="2022-10" db="EMBL/GenBank/DDBJ databases">
        <title>Culturing micro-colonial fungi from biological soil crusts in the Mojave desert and describing Neophaeococcomyces mojavensis, and introducing the new genera and species Taxawa tesnikishii.</title>
        <authorList>
            <person name="Kurbessoian T."/>
            <person name="Stajich J.E."/>
        </authorList>
    </citation>
    <scope>NUCLEOTIDE SEQUENCE</scope>
    <source>
        <strain evidence="1">JES_112</strain>
    </source>
</reference>
<comment type="caution">
    <text evidence="1">The sequence shown here is derived from an EMBL/GenBank/DDBJ whole genome shotgun (WGS) entry which is preliminary data.</text>
</comment>
<keyword evidence="2" id="KW-1185">Reference proteome</keyword>
<dbReference type="EMBL" id="JAPDRQ010000038">
    <property type="protein sequence ID" value="KAJ9659620.1"/>
    <property type="molecule type" value="Genomic_DNA"/>
</dbReference>
<protein>
    <submittedName>
        <fullName evidence="1">Uncharacterized protein</fullName>
    </submittedName>
</protein>
<gene>
    <name evidence="1" type="ORF">H2198_003033</name>
</gene>
<proteinExistence type="predicted"/>